<dbReference type="GO" id="GO:0005789">
    <property type="term" value="C:endoplasmic reticulum membrane"/>
    <property type="evidence" value="ECO:0000318"/>
    <property type="project" value="GO_Central"/>
</dbReference>
<dbReference type="KEGG" id="nta:107785735"/>
<keyword evidence="1" id="KW-0472">Membrane</keyword>
<dbReference type="RefSeq" id="XP_016462591.1">
    <property type="nucleotide sequence ID" value="XM_016607105.1"/>
</dbReference>
<dbReference type="AlphaFoldDB" id="A0A1S3ZE77"/>
<dbReference type="OrthoDB" id="419770at2759"/>
<dbReference type="Proteomes" id="UP000790787">
    <property type="component" value="Chromosome 11"/>
</dbReference>
<keyword evidence="1" id="KW-0812">Transmembrane</keyword>
<dbReference type="GeneID" id="107785735"/>
<proteinExistence type="inferred from homology"/>
<feature type="signal peptide" evidence="1">
    <location>
        <begin position="1"/>
        <end position="24"/>
    </location>
</feature>
<dbReference type="GO" id="GO:0006506">
    <property type="term" value="P:GPI anchor biosynthetic process"/>
    <property type="evidence" value="ECO:0000318"/>
    <property type="project" value="GO_Central"/>
</dbReference>
<accession>A0A1S3ZE77</accession>
<feature type="transmembrane region" description="Helical" evidence="1">
    <location>
        <begin position="119"/>
        <end position="139"/>
    </location>
</feature>
<reference evidence="2" key="1">
    <citation type="journal article" date="2014" name="Nat. Commun.">
        <title>The tobacco genome sequence and its comparison with those of tomato and potato.</title>
        <authorList>
            <person name="Sierro N."/>
            <person name="Battey J.N."/>
            <person name="Ouadi S."/>
            <person name="Bakaher N."/>
            <person name="Bovet L."/>
            <person name="Willig A."/>
            <person name="Goepfert S."/>
            <person name="Peitsch M.C."/>
            <person name="Ivanov N.V."/>
        </authorList>
    </citation>
    <scope>NUCLEOTIDE SEQUENCE [LARGE SCALE GENOMIC DNA]</scope>
</reference>
<feature type="transmembrane region" description="Helical" evidence="1">
    <location>
        <begin position="191"/>
        <end position="209"/>
    </location>
</feature>
<evidence type="ECO:0000256" key="1">
    <source>
        <dbReference type="RuleBase" id="RU365066"/>
    </source>
</evidence>
<reference evidence="3" key="2">
    <citation type="submission" date="2025-08" db="UniProtKB">
        <authorList>
            <consortium name="RefSeq"/>
        </authorList>
    </citation>
    <scope>IDENTIFICATION</scope>
    <source>
        <tissue evidence="3">Leaf</tissue>
    </source>
</reference>
<keyword evidence="1" id="KW-0333">Golgi apparatus</keyword>
<dbReference type="Pfam" id="PF04080">
    <property type="entry name" value="Per1"/>
    <property type="match status" value="1"/>
</dbReference>
<gene>
    <name evidence="3" type="primary">LOC107785735</name>
</gene>
<dbReference type="PaxDb" id="4097-A0A1S3ZE77"/>
<comment type="function">
    <text evidence="1">Involved in the lipid remodeling steps of GPI-anchor maturation.</text>
</comment>
<dbReference type="GO" id="GO:0000139">
    <property type="term" value="C:Golgi membrane"/>
    <property type="evidence" value="ECO:0007669"/>
    <property type="project" value="UniProtKB-SubCell"/>
</dbReference>
<evidence type="ECO:0000313" key="3">
    <source>
        <dbReference type="RefSeq" id="XP_016462591.1"/>
    </source>
</evidence>
<keyword evidence="1" id="KW-0732">Signal</keyword>
<dbReference type="PROSITE" id="PS51257">
    <property type="entry name" value="PROKAR_LIPOPROTEIN"/>
    <property type="match status" value="1"/>
</dbReference>
<feature type="chain" id="PRO_5016480034" description="Post-GPI attachment to proteins factor 3" evidence="1">
    <location>
        <begin position="25"/>
        <end position="390"/>
    </location>
</feature>
<comment type="caution">
    <text evidence="1">Lacks conserved residue(s) required for the propagation of feature annotation.</text>
</comment>
<keyword evidence="2" id="KW-1185">Reference proteome</keyword>
<protein>
    <recommendedName>
        <fullName evidence="1">Post-GPI attachment to proteins factor 3</fullName>
    </recommendedName>
</protein>
<keyword evidence="1" id="KW-0337">GPI-anchor biosynthesis</keyword>
<feature type="transmembrane region" description="Helical" evidence="1">
    <location>
        <begin position="151"/>
        <end position="171"/>
    </location>
</feature>
<name>A0A1S3ZE77_TOBAC</name>
<sequence length="390" mass="44427">MADRYLAIFFVSLSCLYRSFDASAGDVDPLYRACISQCEKTGCVGETCFTHCEYSVDGSSSDNQKEPLYRQLTQRDCPNDCKYHCMLQREKERAALGFGPVKYHGKWPFKRVFGLQEPVSVAFSALNLAMHIQGWLSFFKLRSKTTNKRISYDYAGLWNIYALLSVNSWFWSVVSHSRDVELTEKLDYSSAVALLGFSLIISILRCFSIKDEATRVLMSAPLLAFTTTHILYLNNYQMDYGWNIKVCVTMGVAQLLIWAIWAGISHHPSKWKIWTVVLGGGFGMLLEIYDFPPYAGIIDAHSLWHATTVPLAYIWWSFIQDDAKYQTINPRMIREQFGAKRERFEAKTNKIGKGSSWAPQAVPGATCDAENSRLKNWGAMEGAWRRAGHR</sequence>
<dbReference type="InterPro" id="IPR007217">
    <property type="entry name" value="Per1-like"/>
</dbReference>
<comment type="subcellular location">
    <subcellularLocation>
        <location evidence="1">Golgi apparatus membrane</location>
        <topology evidence="1">Multi-pass membrane protein</topology>
    </subcellularLocation>
</comment>
<dbReference type="PANTHER" id="PTHR13148:SF7">
    <property type="entry name" value="POST-GPI ATTACHMENT TO PROTEINS FACTOR 3"/>
    <property type="match status" value="1"/>
</dbReference>
<feature type="transmembrane region" description="Helical" evidence="1">
    <location>
        <begin position="303"/>
        <end position="319"/>
    </location>
</feature>
<comment type="similarity">
    <text evidence="1">Belongs to the PGAP3 family.</text>
</comment>
<evidence type="ECO:0000313" key="2">
    <source>
        <dbReference type="Proteomes" id="UP000790787"/>
    </source>
</evidence>
<dbReference type="GO" id="GO:0016788">
    <property type="term" value="F:hydrolase activity, acting on ester bonds"/>
    <property type="evidence" value="ECO:0000318"/>
    <property type="project" value="GO_Central"/>
</dbReference>
<dbReference type="STRING" id="4097.A0A1S3ZE77"/>
<dbReference type="PANTHER" id="PTHR13148">
    <property type="entry name" value="PER1-RELATED"/>
    <property type="match status" value="1"/>
</dbReference>
<keyword evidence="1" id="KW-1133">Transmembrane helix</keyword>
<feature type="transmembrane region" description="Helical" evidence="1">
    <location>
        <begin position="240"/>
        <end position="261"/>
    </location>
</feature>
<dbReference type="RefSeq" id="XP_016462591.1">
    <property type="nucleotide sequence ID" value="XM_016607105.2"/>
</dbReference>
<organism evidence="2 3">
    <name type="scientific">Nicotiana tabacum</name>
    <name type="common">Common tobacco</name>
    <dbReference type="NCBI Taxonomy" id="4097"/>
    <lineage>
        <taxon>Eukaryota</taxon>
        <taxon>Viridiplantae</taxon>
        <taxon>Streptophyta</taxon>
        <taxon>Embryophyta</taxon>
        <taxon>Tracheophyta</taxon>
        <taxon>Spermatophyta</taxon>
        <taxon>Magnoliopsida</taxon>
        <taxon>eudicotyledons</taxon>
        <taxon>Gunneridae</taxon>
        <taxon>Pentapetalae</taxon>
        <taxon>asterids</taxon>
        <taxon>lamiids</taxon>
        <taxon>Solanales</taxon>
        <taxon>Solanaceae</taxon>
        <taxon>Nicotianoideae</taxon>
        <taxon>Nicotianeae</taxon>
        <taxon>Nicotiana</taxon>
    </lineage>
</organism>